<proteinExistence type="predicted"/>
<evidence type="ECO:0000313" key="1">
    <source>
        <dbReference type="EMBL" id="BDQ61252.1"/>
    </source>
</evidence>
<gene>
    <name evidence="1" type="ORF">EfsSVR2332_13300</name>
</gene>
<evidence type="ECO:0000313" key="2">
    <source>
        <dbReference type="Proteomes" id="UP001317613"/>
    </source>
</evidence>
<organism evidence="1 2">
    <name type="scientific">Enterococcus faecalis</name>
    <name type="common">Streptococcus faecalis</name>
    <dbReference type="NCBI Taxonomy" id="1351"/>
    <lineage>
        <taxon>Bacteria</taxon>
        <taxon>Bacillati</taxon>
        <taxon>Bacillota</taxon>
        <taxon>Bacilli</taxon>
        <taxon>Lactobacillales</taxon>
        <taxon>Enterococcaceae</taxon>
        <taxon>Enterococcus</taxon>
    </lineage>
</organism>
<dbReference type="EMBL" id="AP026729">
    <property type="protein sequence ID" value="BDQ61252.1"/>
    <property type="molecule type" value="Genomic_DNA"/>
</dbReference>
<protein>
    <submittedName>
        <fullName evidence="1">Uncharacterized protein</fullName>
    </submittedName>
</protein>
<dbReference type="Proteomes" id="UP001317613">
    <property type="component" value="Chromosome"/>
</dbReference>
<sequence>MEATDLRAAAALILVGLRANGITRVSNLKYLDRGYYEFHKKLQKLGANVERVNDEKN</sequence>
<accession>A0AC59HNM0</accession>
<reference evidence="1" key="1">
    <citation type="submission" date="2022-08" db="EMBL/GenBank/DDBJ databases">
        <title>Molecular epidemiological analysis of five strains of VanD-type vancomycin-resistant Enterococcus faecalis.</title>
        <authorList>
            <person name="Mimura K."/>
            <person name="Hashimoto Y."/>
            <person name="Tomita H."/>
        </authorList>
    </citation>
    <scope>NUCLEOTIDE SEQUENCE</scope>
    <source>
        <strain evidence="1">SVR2332</strain>
    </source>
</reference>
<name>A0AC59HNM0_ENTFL</name>